<organism evidence="1">
    <name type="scientific">Anguilla anguilla</name>
    <name type="common">European freshwater eel</name>
    <name type="synonym">Muraena anguilla</name>
    <dbReference type="NCBI Taxonomy" id="7936"/>
    <lineage>
        <taxon>Eukaryota</taxon>
        <taxon>Metazoa</taxon>
        <taxon>Chordata</taxon>
        <taxon>Craniata</taxon>
        <taxon>Vertebrata</taxon>
        <taxon>Euteleostomi</taxon>
        <taxon>Actinopterygii</taxon>
        <taxon>Neopterygii</taxon>
        <taxon>Teleostei</taxon>
        <taxon>Anguilliformes</taxon>
        <taxon>Anguillidae</taxon>
        <taxon>Anguilla</taxon>
    </lineage>
</organism>
<dbReference type="EMBL" id="GBXM01054158">
    <property type="protein sequence ID" value="JAH54419.1"/>
    <property type="molecule type" value="Transcribed_RNA"/>
</dbReference>
<evidence type="ECO:0000313" key="1">
    <source>
        <dbReference type="EMBL" id="JAH54419.1"/>
    </source>
</evidence>
<sequence length="41" mass="4935">MQKHDSFYTPRWSPNLGPYLLGMPQITIRGRKIMYCRMFSI</sequence>
<dbReference type="AlphaFoldDB" id="A0A0E9TL67"/>
<reference evidence="1" key="2">
    <citation type="journal article" date="2015" name="Fish Shellfish Immunol.">
        <title>Early steps in the European eel (Anguilla anguilla)-Vibrio vulnificus interaction in the gills: Role of the RtxA13 toxin.</title>
        <authorList>
            <person name="Callol A."/>
            <person name="Pajuelo D."/>
            <person name="Ebbesson L."/>
            <person name="Teles M."/>
            <person name="MacKenzie S."/>
            <person name="Amaro C."/>
        </authorList>
    </citation>
    <scope>NUCLEOTIDE SEQUENCE</scope>
</reference>
<proteinExistence type="predicted"/>
<protein>
    <submittedName>
        <fullName evidence="1">Uncharacterized protein</fullName>
    </submittedName>
</protein>
<name>A0A0E9TL67_ANGAN</name>
<reference evidence="1" key="1">
    <citation type="submission" date="2014-11" db="EMBL/GenBank/DDBJ databases">
        <authorList>
            <person name="Amaro Gonzalez C."/>
        </authorList>
    </citation>
    <scope>NUCLEOTIDE SEQUENCE</scope>
</reference>
<accession>A0A0E9TL67</accession>